<reference evidence="2 3" key="1">
    <citation type="submission" date="2022-06" db="EMBL/GenBank/DDBJ databases">
        <title>Isolation of gut microbiota from human fecal samples.</title>
        <authorList>
            <person name="Pamer E.G."/>
            <person name="Barat B."/>
            <person name="Waligurski E."/>
            <person name="Medina S."/>
            <person name="Paddock L."/>
            <person name="Mostad J."/>
        </authorList>
    </citation>
    <scope>NUCLEOTIDE SEQUENCE [LARGE SCALE GENOMIC DNA]</scope>
    <source>
        <strain evidence="2 3">DFI.9.73</strain>
    </source>
</reference>
<dbReference type="Gene3D" id="6.20.120.50">
    <property type="match status" value="1"/>
</dbReference>
<organism evidence="2 3">
    <name type="scientific">Neglectibacter timonensis</name>
    <dbReference type="NCBI Taxonomy" id="1776382"/>
    <lineage>
        <taxon>Bacteria</taxon>
        <taxon>Bacillati</taxon>
        <taxon>Bacillota</taxon>
        <taxon>Clostridia</taxon>
        <taxon>Eubacteriales</taxon>
        <taxon>Oscillospiraceae</taxon>
        <taxon>Neglectibacter</taxon>
    </lineage>
</organism>
<evidence type="ECO:0000313" key="2">
    <source>
        <dbReference type="EMBL" id="MCQ4838655.1"/>
    </source>
</evidence>
<proteinExistence type="predicted"/>
<name>A0ABT1RVJ9_9FIRM</name>
<sequence length="73" mass="8346">MQQLVIDRFEGKFAICENADQRYFAIETQELPEGAKEGSVLEISGEGELSLNQEETERRRQAAALKQKKAFDR</sequence>
<dbReference type="RefSeq" id="WP_066865531.1">
    <property type="nucleotide sequence ID" value="NZ_CABKVV010000014.1"/>
</dbReference>
<comment type="caution">
    <text evidence="2">The sequence shown here is derived from an EMBL/GenBank/DDBJ whole genome shotgun (WGS) entry which is preliminary data.</text>
</comment>
<evidence type="ECO:0000313" key="3">
    <source>
        <dbReference type="Proteomes" id="UP001524473"/>
    </source>
</evidence>
<dbReference type="Pfam" id="PF11213">
    <property type="entry name" value="DUF3006"/>
    <property type="match status" value="1"/>
</dbReference>
<accession>A0ABT1RVJ9</accession>
<gene>
    <name evidence="2" type="ORF">NE695_01850</name>
</gene>
<dbReference type="GeneID" id="90532974"/>
<protein>
    <submittedName>
        <fullName evidence="2">DUF3006 domain-containing protein</fullName>
    </submittedName>
</protein>
<dbReference type="InterPro" id="IPR021377">
    <property type="entry name" value="DUF3006"/>
</dbReference>
<dbReference type="Proteomes" id="UP001524473">
    <property type="component" value="Unassembled WGS sequence"/>
</dbReference>
<evidence type="ECO:0000256" key="1">
    <source>
        <dbReference type="SAM" id="MobiDB-lite"/>
    </source>
</evidence>
<feature type="region of interest" description="Disordered" evidence="1">
    <location>
        <begin position="46"/>
        <end position="73"/>
    </location>
</feature>
<keyword evidence="3" id="KW-1185">Reference proteome</keyword>
<dbReference type="EMBL" id="JANFZH010000002">
    <property type="protein sequence ID" value="MCQ4838655.1"/>
    <property type="molecule type" value="Genomic_DNA"/>
</dbReference>